<feature type="transmembrane region" description="Helical" evidence="5">
    <location>
        <begin position="162"/>
        <end position="182"/>
    </location>
</feature>
<feature type="transmembrane region" description="Helical" evidence="5">
    <location>
        <begin position="668"/>
        <end position="689"/>
    </location>
</feature>
<dbReference type="InterPro" id="IPR036259">
    <property type="entry name" value="MFS_trans_sf"/>
</dbReference>
<dbReference type="SUPFAM" id="SSF103473">
    <property type="entry name" value="MFS general substrate transporter"/>
    <property type="match status" value="2"/>
</dbReference>
<dbReference type="EMBL" id="JASPKZ010009387">
    <property type="protein sequence ID" value="KAJ9576876.1"/>
    <property type="molecule type" value="Genomic_DNA"/>
</dbReference>
<comment type="caution">
    <text evidence="7">The sequence shown here is derived from an EMBL/GenBank/DDBJ whole genome shotgun (WGS) entry which is preliminary data.</text>
</comment>
<keyword evidence="3 5" id="KW-1133">Transmembrane helix</keyword>
<dbReference type="Gene3D" id="1.20.1250.20">
    <property type="entry name" value="MFS general substrate transporter like domains"/>
    <property type="match status" value="2"/>
</dbReference>
<dbReference type="AlphaFoldDB" id="A0AAD7ZAE2"/>
<evidence type="ECO:0000256" key="3">
    <source>
        <dbReference type="ARBA" id="ARBA00022989"/>
    </source>
</evidence>
<dbReference type="InterPro" id="IPR005828">
    <property type="entry name" value="MFS_sugar_transport-like"/>
</dbReference>
<reference evidence="7" key="1">
    <citation type="journal article" date="2023" name="IScience">
        <title>Live-bearing cockroach genome reveals convergent evolutionary mechanisms linked to viviparity in insects and beyond.</title>
        <authorList>
            <person name="Fouks B."/>
            <person name="Harrison M.C."/>
            <person name="Mikhailova A.A."/>
            <person name="Marchal E."/>
            <person name="English S."/>
            <person name="Carruthers M."/>
            <person name="Jennings E.C."/>
            <person name="Chiamaka E.L."/>
            <person name="Frigard R.A."/>
            <person name="Pippel M."/>
            <person name="Attardo G.M."/>
            <person name="Benoit J.B."/>
            <person name="Bornberg-Bauer E."/>
            <person name="Tobe S.S."/>
        </authorList>
    </citation>
    <scope>NUCLEOTIDE SEQUENCE</scope>
    <source>
        <strain evidence="7">Stay&amp;Tobe</strain>
    </source>
</reference>
<keyword evidence="4 5" id="KW-0472">Membrane</keyword>
<feature type="transmembrane region" description="Helical" evidence="5">
    <location>
        <begin position="12"/>
        <end position="33"/>
    </location>
</feature>
<feature type="transmembrane region" description="Helical" evidence="5">
    <location>
        <begin position="39"/>
        <end position="58"/>
    </location>
</feature>
<evidence type="ECO:0000256" key="5">
    <source>
        <dbReference type="SAM" id="Phobius"/>
    </source>
</evidence>
<gene>
    <name evidence="7" type="ORF">L9F63_006547</name>
</gene>
<sequence>MELVGPKGRVFAGTIISVFYTVGEVILGGVAMWLQNWRLILRTVYIPALFCILHYWLASESVRWLLTKGRNKEASEILLKAAKTNEVILPQHMIKKIRHSGANKHQYVKEEIEKGKKGTFLQILASKILLKRLINSAFCWFTITFVFFGLSLNSVSVGGNKYTNFIMVALIELPAYVIFYICMDRIGRKKTLCASLILSGISCMAFAFLPTDMNIVQLILFLMGKFGITISFAVVFVFTAELFPTELRHSMLATCSMLGRIGSVIAPQTPLLEIYFKSLPLLLFGTMSLLTTMDLDEILDELQHFGKFQTTNYLLLSMAILFAALFEASFIFTAGNLDYRYTMYIPECDGDDTRYRPSWLENAVPFYDRDAQKVPEPCLRFEPQNFSLVTLELSMNYSLFKCQEWVYDGEETTILKEWNLTCEDNYWKLTMVGTVDNIGQFVGLSIVGLISDRIGRKTTLIVSMILSCLMGLARSFAWSYEIFLVFEFLDPALGTGIYTSALVLGMELVGSRSRVLAATLITSFYAVGQALTGLIAWWLQDWRKILQVSYLPSLLCISYYWLIPESVRWLLTKGRTKEATEIILRAAKTNGVTLSERVMRKMRDHSAEKAEHETIDENDQPLQGAIYQVFKSKILLPRLVISIICWMSIMFVYFGLTINSVSVGSNKYTSFILGALIELPAYVATYILMNKFGRKFSLSAALILSGISCTSFGFLPP</sequence>
<dbReference type="Proteomes" id="UP001233999">
    <property type="component" value="Unassembled WGS sequence"/>
</dbReference>
<evidence type="ECO:0000256" key="4">
    <source>
        <dbReference type="ARBA" id="ARBA00023136"/>
    </source>
</evidence>
<evidence type="ECO:0000256" key="2">
    <source>
        <dbReference type="ARBA" id="ARBA00022692"/>
    </source>
</evidence>
<dbReference type="GO" id="GO:0022857">
    <property type="term" value="F:transmembrane transporter activity"/>
    <property type="evidence" value="ECO:0007669"/>
    <property type="project" value="InterPro"/>
</dbReference>
<accession>A0AAD7ZAE2</accession>
<keyword evidence="8" id="KW-1185">Reference proteome</keyword>
<protein>
    <recommendedName>
        <fullName evidence="6">Major facilitator superfamily (MFS) profile domain-containing protein</fullName>
    </recommendedName>
</protein>
<organism evidence="7 8">
    <name type="scientific">Diploptera punctata</name>
    <name type="common">Pacific beetle cockroach</name>
    <dbReference type="NCBI Taxonomy" id="6984"/>
    <lineage>
        <taxon>Eukaryota</taxon>
        <taxon>Metazoa</taxon>
        <taxon>Ecdysozoa</taxon>
        <taxon>Arthropoda</taxon>
        <taxon>Hexapoda</taxon>
        <taxon>Insecta</taxon>
        <taxon>Pterygota</taxon>
        <taxon>Neoptera</taxon>
        <taxon>Polyneoptera</taxon>
        <taxon>Dictyoptera</taxon>
        <taxon>Blattodea</taxon>
        <taxon>Blaberoidea</taxon>
        <taxon>Blaberidae</taxon>
        <taxon>Diplopterinae</taxon>
        <taxon>Diploptera</taxon>
    </lineage>
</organism>
<feature type="domain" description="Major facilitator superfamily (MFS) profile" evidence="6">
    <location>
        <begin position="1"/>
        <end position="303"/>
    </location>
</feature>
<evidence type="ECO:0000313" key="7">
    <source>
        <dbReference type="EMBL" id="KAJ9576876.1"/>
    </source>
</evidence>
<feature type="transmembrane region" description="Helical" evidence="5">
    <location>
        <begin position="635"/>
        <end position="656"/>
    </location>
</feature>
<keyword evidence="2 5" id="KW-0812">Transmembrane</keyword>
<feature type="transmembrane region" description="Helical" evidence="5">
    <location>
        <begin position="313"/>
        <end position="334"/>
    </location>
</feature>
<evidence type="ECO:0000313" key="8">
    <source>
        <dbReference type="Proteomes" id="UP001233999"/>
    </source>
</evidence>
<feature type="transmembrane region" description="Helical" evidence="5">
    <location>
        <begin position="696"/>
        <end position="715"/>
    </location>
</feature>
<feature type="transmembrane region" description="Helical" evidence="5">
    <location>
        <begin position="133"/>
        <end position="150"/>
    </location>
</feature>
<comment type="subcellular location">
    <subcellularLocation>
        <location evidence="1">Membrane</location>
        <topology evidence="1">Multi-pass membrane protein</topology>
    </subcellularLocation>
</comment>
<feature type="transmembrane region" description="Helical" evidence="5">
    <location>
        <begin position="545"/>
        <end position="563"/>
    </location>
</feature>
<dbReference type="PROSITE" id="PS00216">
    <property type="entry name" value="SUGAR_TRANSPORT_1"/>
    <property type="match status" value="1"/>
</dbReference>
<feature type="transmembrane region" description="Helical" evidence="5">
    <location>
        <begin position="274"/>
        <end position="293"/>
    </location>
</feature>
<dbReference type="InterPro" id="IPR020846">
    <property type="entry name" value="MFS_dom"/>
</dbReference>
<feature type="transmembrane region" description="Helical" evidence="5">
    <location>
        <begin position="215"/>
        <end position="243"/>
    </location>
</feature>
<feature type="transmembrane region" description="Helical" evidence="5">
    <location>
        <begin position="516"/>
        <end position="539"/>
    </location>
</feature>
<dbReference type="PROSITE" id="PS50850">
    <property type="entry name" value="MFS"/>
    <property type="match status" value="2"/>
</dbReference>
<feature type="transmembrane region" description="Helical" evidence="5">
    <location>
        <begin position="492"/>
        <end position="509"/>
    </location>
</feature>
<dbReference type="Pfam" id="PF00083">
    <property type="entry name" value="Sugar_tr"/>
    <property type="match status" value="2"/>
</dbReference>
<evidence type="ECO:0000259" key="6">
    <source>
        <dbReference type="PROSITE" id="PS50850"/>
    </source>
</evidence>
<name>A0AAD7ZAE2_DIPPU</name>
<proteinExistence type="predicted"/>
<feature type="transmembrane region" description="Helical" evidence="5">
    <location>
        <begin position="460"/>
        <end position="480"/>
    </location>
</feature>
<reference evidence="7" key="2">
    <citation type="submission" date="2023-05" db="EMBL/GenBank/DDBJ databases">
        <authorList>
            <person name="Fouks B."/>
        </authorList>
    </citation>
    <scope>NUCLEOTIDE SEQUENCE</scope>
    <source>
        <strain evidence="7">Stay&amp;Tobe</strain>
        <tissue evidence="7">Testes</tissue>
    </source>
</reference>
<feature type="transmembrane region" description="Helical" evidence="5">
    <location>
        <begin position="191"/>
        <end position="209"/>
    </location>
</feature>
<feature type="domain" description="Major facilitator superfamily (MFS) profile" evidence="6">
    <location>
        <begin position="389"/>
        <end position="717"/>
    </location>
</feature>
<evidence type="ECO:0000256" key="1">
    <source>
        <dbReference type="ARBA" id="ARBA00004141"/>
    </source>
</evidence>
<dbReference type="InterPro" id="IPR005829">
    <property type="entry name" value="Sugar_transporter_CS"/>
</dbReference>
<dbReference type="PANTHER" id="PTHR24064">
    <property type="entry name" value="SOLUTE CARRIER FAMILY 22 MEMBER"/>
    <property type="match status" value="1"/>
</dbReference>
<feature type="non-terminal residue" evidence="7">
    <location>
        <position position="717"/>
    </location>
</feature>
<dbReference type="GO" id="GO:0016020">
    <property type="term" value="C:membrane"/>
    <property type="evidence" value="ECO:0007669"/>
    <property type="project" value="UniProtKB-SubCell"/>
</dbReference>